<sequence length="87" mass="9637">STNGFLLKKMAKGLKDAGLSRVNVSLDSLKSDRVLKISQKDALKNALEGIEESLKVGLKLKLNTVVMKSVNDDEILELLEYAKNRHI</sequence>
<feature type="domain" description="Radical SAM core" evidence="7">
    <location>
        <begin position="1"/>
        <end position="87"/>
    </location>
</feature>
<gene>
    <name evidence="8" type="ORF">B0X69_00020</name>
</gene>
<evidence type="ECO:0000256" key="4">
    <source>
        <dbReference type="ARBA" id="ARBA00023004"/>
    </source>
</evidence>
<keyword evidence="6" id="KW-0501">Molybdenum cofactor biosynthesis</keyword>
<dbReference type="Gene3D" id="3.20.20.70">
    <property type="entry name" value="Aldolase class I"/>
    <property type="match status" value="1"/>
</dbReference>
<dbReference type="GO" id="GO:0051536">
    <property type="term" value="F:iron-sulfur cluster binding"/>
    <property type="evidence" value="ECO:0007669"/>
    <property type="project" value="UniProtKB-KW"/>
</dbReference>
<feature type="non-terminal residue" evidence="8">
    <location>
        <position position="1"/>
    </location>
</feature>
<name>A0A4Y4X8S9_HELPX</name>
<evidence type="ECO:0000313" key="9">
    <source>
        <dbReference type="Proteomes" id="UP000319468"/>
    </source>
</evidence>
<evidence type="ECO:0000256" key="5">
    <source>
        <dbReference type="ARBA" id="ARBA00023014"/>
    </source>
</evidence>
<dbReference type="GO" id="GO:0046872">
    <property type="term" value="F:metal ion binding"/>
    <property type="evidence" value="ECO:0007669"/>
    <property type="project" value="UniProtKB-KW"/>
</dbReference>
<evidence type="ECO:0000259" key="7">
    <source>
        <dbReference type="PROSITE" id="PS51918"/>
    </source>
</evidence>
<dbReference type="GO" id="GO:0006777">
    <property type="term" value="P:Mo-molybdopterin cofactor biosynthetic process"/>
    <property type="evidence" value="ECO:0007669"/>
    <property type="project" value="UniProtKB-KW"/>
</dbReference>
<dbReference type="PANTHER" id="PTHR22960">
    <property type="entry name" value="MOLYBDOPTERIN COFACTOR SYNTHESIS PROTEIN A"/>
    <property type="match status" value="1"/>
</dbReference>
<evidence type="ECO:0000313" key="8">
    <source>
        <dbReference type="EMBL" id="OOQ36669.1"/>
    </source>
</evidence>
<comment type="cofactor">
    <cofactor evidence="1">
        <name>[4Fe-4S] cluster</name>
        <dbReference type="ChEBI" id="CHEBI:49883"/>
    </cofactor>
</comment>
<evidence type="ECO:0000256" key="1">
    <source>
        <dbReference type="ARBA" id="ARBA00001966"/>
    </source>
</evidence>
<dbReference type="PROSITE" id="PS51918">
    <property type="entry name" value="RADICAL_SAM"/>
    <property type="match status" value="1"/>
</dbReference>
<dbReference type="RefSeq" id="WP_143428806.1">
    <property type="nucleotide sequence ID" value="NZ_MUPM01000005.1"/>
</dbReference>
<evidence type="ECO:0000256" key="2">
    <source>
        <dbReference type="ARBA" id="ARBA00022691"/>
    </source>
</evidence>
<organism evidence="8 9">
    <name type="scientific">Helicobacter pylori</name>
    <name type="common">Campylobacter pylori</name>
    <dbReference type="NCBI Taxonomy" id="210"/>
    <lineage>
        <taxon>Bacteria</taxon>
        <taxon>Pseudomonadati</taxon>
        <taxon>Campylobacterota</taxon>
        <taxon>Epsilonproteobacteria</taxon>
        <taxon>Campylobacterales</taxon>
        <taxon>Helicobacteraceae</taxon>
        <taxon>Helicobacter</taxon>
    </lineage>
</organism>
<keyword evidence="3" id="KW-0479">Metal-binding</keyword>
<dbReference type="SUPFAM" id="SSF102114">
    <property type="entry name" value="Radical SAM enzymes"/>
    <property type="match status" value="1"/>
</dbReference>
<keyword evidence="4" id="KW-0408">Iron</keyword>
<keyword evidence="2" id="KW-0949">S-adenosyl-L-methionine</keyword>
<dbReference type="Proteomes" id="UP000319468">
    <property type="component" value="Unassembled WGS sequence"/>
</dbReference>
<feature type="non-terminal residue" evidence="8">
    <location>
        <position position="87"/>
    </location>
</feature>
<dbReference type="InterPro" id="IPR050105">
    <property type="entry name" value="MoCo_biosynth_MoaA/MoaC"/>
</dbReference>
<dbReference type="Pfam" id="PF04055">
    <property type="entry name" value="Radical_SAM"/>
    <property type="match status" value="1"/>
</dbReference>
<dbReference type="InterPro" id="IPR058240">
    <property type="entry name" value="rSAM_sf"/>
</dbReference>
<accession>A0A4Y4X8S9</accession>
<dbReference type="GO" id="GO:0061798">
    <property type="term" value="F:GTP 3',8'-cyclase activity"/>
    <property type="evidence" value="ECO:0007669"/>
    <property type="project" value="TreeGrafter"/>
</dbReference>
<proteinExistence type="predicted"/>
<dbReference type="PANTHER" id="PTHR22960:SF0">
    <property type="entry name" value="MOLYBDENUM COFACTOR BIOSYNTHESIS PROTEIN 1"/>
    <property type="match status" value="1"/>
</dbReference>
<evidence type="ECO:0000256" key="3">
    <source>
        <dbReference type="ARBA" id="ARBA00022723"/>
    </source>
</evidence>
<dbReference type="EMBL" id="MUPM01000005">
    <property type="protein sequence ID" value="OOQ36669.1"/>
    <property type="molecule type" value="Genomic_DNA"/>
</dbReference>
<protein>
    <submittedName>
        <fullName evidence="8">Cyclic pyranopterin phosphate synthase</fullName>
    </submittedName>
</protein>
<dbReference type="CDD" id="cd01335">
    <property type="entry name" value="Radical_SAM"/>
    <property type="match status" value="1"/>
</dbReference>
<dbReference type="InterPro" id="IPR007197">
    <property type="entry name" value="rSAM"/>
</dbReference>
<evidence type="ECO:0000256" key="6">
    <source>
        <dbReference type="ARBA" id="ARBA00023150"/>
    </source>
</evidence>
<comment type="caution">
    <text evidence="8">The sequence shown here is derived from an EMBL/GenBank/DDBJ whole genome shotgun (WGS) entry which is preliminary data.</text>
</comment>
<reference evidence="8 9" key="1">
    <citation type="journal article" date="2017" name="Front. Cell. Infect. Microbiol.">
        <title>Whole Genome Sequence and Phylogenetic Analysis Show Helicobacter pylori Strains from Latin America Have Followed a Unique Evolution Pathway.</title>
        <authorList>
            <person name="Munoz-Ramirez Z.Y."/>
            <person name="Mendez-Tenorio A."/>
            <person name="Kato I."/>
            <person name="Bravo M.M."/>
            <person name="Rizzato C."/>
            <person name="Thorell K."/>
            <person name="Torres R.C."/>
            <person name="Aviles-Jimenez F."/>
            <person name="Camorlinga M."/>
            <person name="Canzian F."/>
            <person name="Torres J."/>
        </authorList>
    </citation>
    <scope>NUCLEOTIDE SEQUENCE [LARGE SCALE GENOMIC DNA]</scope>
    <source>
        <strain evidence="8 9">CM22347</strain>
    </source>
</reference>
<dbReference type="AlphaFoldDB" id="A0A4Y4X8S9"/>
<keyword evidence="5" id="KW-0411">Iron-sulfur</keyword>
<dbReference type="InterPro" id="IPR013785">
    <property type="entry name" value="Aldolase_TIM"/>
</dbReference>
<dbReference type="GO" id="GO:0061799">
    <property type="term" value="F:cyclic pyranopterin monophosphate synthase activity"/>
    <property type="evidence" value="ECO:0007669"/>
    <property type="project" value="TreeGrafter"/>
</dbReference>